<evidence type="ECO:0000313" key="8">
    <source>
        <dbReference type="EMBL" id="KAE9402493.1"/>
    </source>
</evidence>
<keyword evidence="5 6" id="KW-0472">Membrane</keyword>
<dbReference type="Pfam" id="PF07690">
    <property type="entry name" value="MFS_1"/>
    <property type="match status" value="1"/>
</dbReference>
<dbReference type="AlphaFoldDB" id="A0A6A4HXD7"/>
<dbReference type="GO" id="GO:0005886">
    <property type="term" value="C:plasma membrane"/>
    <property type="evidence" value="ECO:0007669"/>
    <property type="project" value="TreeGrafter"/>
</dbReference>
<reference evidence="8" key="1">
    <citation type="journal article" date="2019" name="Environ. Microbiol.">
        <title>Fungal ecological strategies reflected in gene transcription - a case study of two litter decomposers.</title>
        <authorList>
            <person name="Barbi F."/>
            <person name="Kohler A."/>
            <person name="Barry K."/>
            <person name="Baskaran P."/>
            <person name="Daum C."/>
            <person name="Fauchery L."/>
            <person name="Ihrmark K."/>
            <person name="Kuo A."/>
            <person name="LaButti K."/>
            <person name="Lipzen A."/>
            <person name="Morin E."/>
            <person name="Grigoriev I.V."/>
            <person name="Henrissat B."/>
            <person name="Lindahl B."/>
            <person name="Martin F."/>
        </authorList>
    </citation>
    <scope>NUCLEOTIDE SEQUENCE</scope>
    <source>
        <strain evidence="8">JB14</strain>
    </source>
</reference>
<name>A0A6A4HXD7_9AGAR</name>
<sequence>MDHTSKEDATSIYSVFSPKQRRIILIIVCFAGMIGPLSSLMYTPALPAIADALGVSISDINLTITTYLIFQGITPSIWGSIGDVYGRRIVYIITLLIAVGASIGLCFSTSFAEVLVLRALYATGSASSTALGAGIIRDIVPPNIRGGYMGIYSAGVAVGTAFGPFLGGLLAQYASWHGIFWFLAALASFSLACISLLLPETLPLIVGNGSIPPPKYLRPPIPWLSPSSSGASRPQHLPRRRIDILGSLRIIRYPDVLCALVVTAIFFTVWQDSMVATSTIYALDYGLDEADIGLTYLANGIGSLLGNTLTGRLLDRDYQKFLERENTTTGEPMPPGQNQSLMFIEKARLRSLMYNAPLFVSCIVVFGWIIQIRAHIAVSIVLSFFIGWFDSSILITYSTLIVDLFPQAASTSSASINLVRCLLGAVGTSTIQLMITAIGYGWSFTTLGGICILSFPLIWLQWSYGPKFRTRRNAQTKQINVSVKSVEGVKA</sequence>
<feature type="transmembrane region" description="Helical" evidence="6">
    <location>
        <begin position="441"/>
        <end position="462"/>
    </location>
</feature>
<dbReference type="PANTHER" id="PTHR23502">
    <property type="entry name" value="MAJOR FACILITATOR SUPERFAMILY"/>
    <property type="match status" value="1"/>
</dbReference>
<evidence type="ECO:0000259" key="7">
    <source>
        <dbReference type="PROSITE" id="PS50850"/>
    </source>
</evidence>
<evidence type="ECO:0000256" key="4">
    <source>
        <dbReference type="ARBA" id="ARBA00022989"/>
    </source>
</evidence>
<dbReference type="Gene3D" id="1.20.1720.10">
    <property type="entry name" value="Multidrug resistance protein D"/>
    <property type="match status" value="1"/>
</dbReference>
<evidence type="ECO:0000256" key="2">
    <source>
        <dbReference type="ARBA" id="ARBA00022448"/>
    </source>
</evidence>
<gene>
    <name evidence="8" type="ORF">BT96DRAFT_1086914</name>
</gene>
<feature type="transmembrane region" description="Helical" evidence="6">
    <location>
        <begin position="352"/>
        <end position="370"/>
    </location>
</feature>
<dbReference type="Gene3D" id="1.20.1250.20">
    <property type="entry name" value="MFS general substrate transporter like domains"/>
    <property type="match status" value="1"/>
</dbReference>
<keyword evidence="4 6" id="KW-1133">Transmembrane helix</keyword>
<comment type="subcellular location">
    <subcellularLocation>
        <location evidence="1">Membrane</location>
        <topology evidence="1">Multi-pass membrane protein</topology>
    </subcellularLocation>
</comment>
<evidence type="ECO:0000256" key="1">
    <source>
        <dbReference type="ARBA" id="ARBA00004141"/>
    </source>
</evidence>
<dbReference type="PANTHER" id="PTHR23502:SF51">
    <property type="entry name" value="QUINIDINE RESISTANCE PROTEIN 1-RELATED"/>
    <property type="match status" value="1"/>
</dbReference>
<evidence type="ECO:0000256" key="5">
    <source>
        <dbReference type="ARBA" id="ARBA00023136"/>
    </source>
</evidence>
<feature type="transmembrane region" description="Helical" evidence="6">
    <location>
        <begin position="290"/>
        <end position="314"/>
    </location>
</feature>
<evidence type="ECO:0000313" key="9">
    <source>
        <dbReference type="Proteomes" id="UP000799118"/>
    </source>
</evidence>
<protein>
    <submittedName>
        <fullName evidence="8">MFS general substrate transporter</fullName>
    </submittedName>
</protein>
<keyword evidence="3 6" id="KW-0812">Transmembrane</keyword>
<dbReference type="SUPFAM" id="SSF103473">
    <property type="entry name" value="MFS general substrate transporter"/>
    <property type="match status" value="1"/>
</dbReference>
<feature type="transmembrane region" description="Helical" evidence="6">
    <location>
        <begin position="376"/>
        <end position="405"/>
    </location>
</feature>
<dbReference type="GO" id="GO:0022857">
    <property type="term" value="F:transmembrane transporter activity"/>
    <property type="evidence" value="ECO:0007669"/>
    <property type="project" value="InterPro"/>
</dbReference>
<feature type="transmembrane region" description="Helical" evidence="6">
    <location>
        <begin position="250"/>
        <end position="270"/>
    </location>
</feature>
<feature type="domain" description="Major facilitator superfamily (MFS) profile" evidence="7">
    <location>
        <begin position="24"/>
        <end position="466"/>
    </location>
</feature>
<dbReference type="Proteomes" id="UP000799118">
    <property type="component" value="Unassembled WGS sequence"/>
</dbReference>
<dbReference type="OrthoDB" id="440553at2759"/>
<dbReference type="InterPro" id="IPR020846">
    <property type="entry name" value="MFS_dom"/>
</dbReference>
<feature type="transmembrane region" description="Helical" evidence="6">
    <location>
        <begin position="417"/>
        <end position="435"/>
    </location>
</feature>
<keyword evidence="9" id="KW-1185">Reference proteome</keyword>
<keyword evidence="2" id="KW-0813">Transport</keyword>
<evidence type="ECO:0000256" key="6">
    <source>
        <dbReference type="SAM" id="Phobius"/>
    </source>
</evidence>
<feature type="transmembrane region" description="Helical" evidence="6">
    <location>
        <begin position="148"/>
        <end position="173"/>
    </location>
</feature>
<accession>A0A6A4HXD7</accession>
<proteinExistence type="predicted"/>
<feature type="transmembrane region" description="Helical" evidence="6">
    <location>
        <begin position="179"/>
        <end position="198"/>
    </location>
</feature>
<dbReference type="InterPro" id="IPR036259">
    <property type="entry name" value="MFS_trans_sf"/>
</dbReference>
<dbReference type="InterPro" id="IPR011701">
    <property type="entry name" value="MFS"/>
</dbReference>
<feature type="transmembrane region" description="Helical" evidence="6">
    <location>
        <begin position="118"/>
        <end position="136"/>
    </location>
</feature>
<organism evidence="8 9">
    <name type="scientific">Gymnopus androsaceus JB14</name>
    <dbReference type="NCBI Taxonomy" id="1447944"/>
    <lineage>
        <taxon>Eukaryota</taxon>
        <taxon>Fungi</taxon>
        <taxon>Dikarya</taxon>
        <taxon>Basidiomycota</taxon>
        <taxon>Agaricomycotina</taxon>
        <taxon>Agaricomycetes</taxon>
        <taxon>Agaricomycetidae</taxon>
        <taxon>Agaricales</taxon>
        <taxon>Marasmiineae</taxon>
        <taxon>Omphalotaceae</taxon>
        <taxon>Gymnopus</taxon>
    </lineage>
</organism>
<dbReference type="FunFam" id="1.20.1250.20:FF:000172">
    <property type="entry name" value="MFS multidrug resistance transporter"/>
    <property type="match status" value="1"/>
</dbReference>
<evidence type="ECO:0000256" key="3">
    <source>
        <dbReference type="ARBA" id="ARBA00022692"/>
    </source>
</evidence>
<dbReference type="EMBL" id="ML769434">
    <property type="protein sequence ID" value="KAE9402493.1"/>
    <property type="molecule type" value="Genomic_DNA"/>
</dbReference>
<feature type="transmembrane region" description="Helical" evidence="6">
    <location>
        <begin position="23"/>
        <end position="42"/>
    </location>
</feature>
<feature type="transmembrane region" description="Helical" evidence="6">
    <location>
        <begin position="90"/>
        <end position="112"/>
    </location>
</feature>
<dbReference type="PROSITE" id="PS50850">
    <property type="entry name" value="MFS"/>
    <property type="match status" value="1"/>
</dbReference>